<protein>
    <submittedName>
        <fullName evidence="1">Uncharacterized protein</fullName>
    </submittedName>
</protein>
<accession>A0A6P1XZE6</accession>
<gene>
    <name evidence="1" type="ORF">GWP43_04630</name>
</gene>
<sequence>MYTASAVAEKAHVNPAEVRYFARKYNIPKITIENKQLFIFDKKEYRLFLLYKNICKEKKENKKQLHFSFYDNQKCVIQKQNIISRKDVQREKTLIKKLCALLQKAGSNGIDKNILQTALKIDKKQLENILNKNTSLPIAEDETIDNNLYWVGV</sequence>
<reference evidence="1 2" key="1">
    <citation type="submission" date="2020-01" db="EMBL/GenBank/DDBJ databases">
        <title>Complete genome sequence of a human oral phylogroup 1 Treponema sp. strain ATCC 700766, originally isolated from periodontitis dental plaque.</title>
        <authorList>
            <person name="Chan Y."/>
            <person name="Huo Y.-B."/>
            <person name="Yu X.-L."/>
            <person name="Zeng H."/>
            <person name="Leung W.-K."/>
            <person name="Watt R.M."/>
        </authorList>
    </citation>
    <scope>NUCLEOTIDE SEQUENCE [LARGE SCALE GENOMIC DNA]</scope>
    <source>
        <strain evidence="1 2">OMZ 804</strain>
    </source>
</reference>
<proteinExistence type="predicted"/>
<dbReference type="EMBL" id="CP048020">
    <property type="protein sequence ID" value="QHX42847.1"/>
    <property type="molecule type" value="Genomic_DNA"/>
</dbReference>
<name>A0A6P1XZE6_9SPIR</name>
<dbReference type="KEGG" id="trz:GWP43_04630"/>
<organism evidence="1 2">
    <name type="scientific">Treponema vincentii</name>
    <dbReference type="NCBI Taxonomy" id="69710"/>
    <lineage>
        <taxon>Bacteria</taxon>
        <taxon>Pseudomonadati</taxon>
        <taxon>Spirochaetota</taxon>
        <taxon>Spirochaetia</taxon>
        <taxon>Spirochaetales</taxon>
        <taxon>Treponemataceae</taxon>
        <taxon>Treponema</taxon>
    </lineage>
</organism>
<dbReference type="AlphaFoldDB" id="A0A6P1XZE6"/>
<evidence type="ECO:0000313" key="1">
    <source>
        <dbReference type="EMBL" id="QHX42847.1"/>
    </source>
</evidence>
<dbReference type="RefSeq" id="WP_162663061.1">
    <property type="nucleotide sequence ID" value="NZ_CP048020.1"/>
</dbReference>
<dbReference type="Proteomes" id="UP000464374">
    <property type="component" value="Chromosome"/>
</dbReference>
<evidence type="ECO:0000313" key="2">
    <source>
        <dbReference type="Proteomes" id="UP000464374"/>
    </source>
</evidence>